<keyword evidence="7 11" id="KW-0285">Flavoprotein</keyword>
<reference evidence="13 14" key="1">
    <citation type="submission" date="2016-09" db="EMBL/GenBank/DDBJ databases">
        <title>Bacillus aquimaris SAMM genome sequence reveals colonization and biosurfactant production capacities.</title>
        <authorList>
            <person name="Waghmode S.R."/>
            <person name="Suryavanshi M.V."/>
        </authorList>
    </citation>
    <scope>NUCLEOTIDE SEQUENCE [LARGE SCALE GENOMIC DNA]</scope>
    <source>
        <strain evidence="13 14">SAMM</strain>
    </source>
</reference>
<organism evidence="13 14">
    <name type="scientific">Rossellomorea aquimaris</name>
    <dbReference type="NCBI Taxonomy" id="189382"/>
    <lineage>
        <taxon>Bacteria</taxon>
        <taxon>Bacillati</taxon>
        <taxon>Bacillota</taxon>
        <taxon>Bacilli</taxon>
        <taxon>Bacillales</taxon>
        <taxon>Bacillaceae</taxon>
        <taxon>Rossellomorea</taxon>
    </lineage>
</organism>
<evidence type="ECO:0000256" key="6">
    <source>
        <dbReference type="ARBA" id="ARBA00019046"/>
    </source>
</evidence>
<dbReference type="EC" id="1.3.3.15" evidence="5 11"/>
<gene>
    <name evidence="13" type="ORF">BHE18_05070</name>
</gene>
<feature type="domain" description="Amine oxidase" evidence="12">
    <location>
        <begin position="12"/>
        <end position="457"/>
    </location>
</feature>
<comment type="pathway">
    <text evidence="3 11">Porphyrin-containing compound metabolism; protoheme biosynthesis.</text>
</comment>
<dbReference type="PANTHER" id="PTHR42923:SF3">
    <property type="entry name" value="PROTOPORPHYRINOGEN OXIDASE"/>
    <property type="match status" value="1"/>
</dbReference>
<dbReference type="Gene3D" id="1.10.3110.10">
    <property type="entry name" value="protoporphyrinogen ix oxidase, domain 3"/>
    <property type="match status" value="1"/>
</dbReference>
<dbReference type="GO" id="GO:0004729">
    <property type="term" value="F:oxygen-dependent protoporphyrinogen oxidase activity"/>
    <property type="evidence" value="ECO:0007669"/>
    <property type="project" value="UniProtKB-UniRule"/>
</dbReference>
<evidence type="ECO:0000259" key="12">
    <source>
        <dbReference type="Pfam" id="PF01593"/>
    </source>
</evidence>
<dbReference type="GO" id="GO:0005737">
    <property type="term" value="C:cytoplasm"/>
    <property type="evidence" value="ECO:0007669"/>
    <property type="project" value="UniProtKB-SubCell"/>
</dbReference>
<dbReference type="Gene3D" id="3.90.660.20">
    <property type="entry name" value="Protoporphyrinogen oxidase, mitochondrial, domain 2"/>
    <property type="match status" value="1"/>
</dbReference>
<dbReference type="AlphaFoldDB" id="A0A1J6W1L3"/>
<comment type="caution">
    <text evidence="13">The sequence shown here is derived from an EMBL/GenBank/DDBJ whole genome shotgun (WGS) entry which is preliminary data.</text>
</comment>
<dbReference type="OrthoDB" id="9805195at2"/>
<sequence length="463" mass="51642">MKKVVIVGGGVTGLTALYHLDKLKRERNMDIELTLIERDKELGGKIQTVKDHPFVMETGADSIVARNEGVLPFVEELELQEELVYNKTGTSYIYTYGKLHKIPQDTIFGIPMSVESLMESTLISEEGKRTALKDLDIPNTTFTEDSSIGEFLEAFFGKELVENQIAPVLSGVYSGNLYSLTMATTLPYLLEYKNQYGSIIKGLGENRHKFESASKGKFISFKNGLSALIDRMEDVIMEADILKGAELIDLKHLEDQYELTLADGEKIKSDYVVFSTSHDVTQKIISDPQLDFHFNQLKNSSLTSIYIGFNVKDDLLPADGTGFITSHGSDVLCDACTWTSRKWEHTSDDHELLVRLFYKSSNPHYEVLKELSEESFTKTALEDISKSLGIQASPVSVVVTDWQGLMPNYHLQHSDAVEALQKTIRENYPNVRLAGASYFGVGIGACIKNGKQTAEAIFQEITG</sequence>
<dbReference type="Gene3D" id="3.50.50.60">
    <property type="entry name" value="FAD/NAD(P)-binding domain"/>
    <property type="match status" value="1"/>
</dbReference>
<dbReference type="UniPathway" id="UPA00252"/>
<evidence type="ECO:0000256" key="4">
    <source>
        <dbReference type="ARBA" id="ARBA00008310"/>
    </source>
</evidence>
<evidence type="ECO:0000256" key="1">
    <source>
        <dbReference type="ARBA" id="ARBA00001755"/>
    </source>
</evidence>
<comment type="subcellular location">
    <subcellularLocation>
        <location evidence="11">Cytoplasm</location>
    </subcellularLocation>
</comment>
<dbReference type="Proteomes" id="UP000182062">
    <property type="component" value="Unassembled WGS sequence"/>
</dbReference>
<comment type="cofactor">
    <cofactor evidence="2 11">
        <name>FAD</name>
        <dbReference type="ChEBI" id="CHEBI:57692"/>
    </cofactor>
</comment>
<evidence type="ECO:0000256" key="7">
    <source>
        <dbReference type="ARBA" id="ARBA00022630"/>
    </source>
</evidence>
<dbReference type="PANTHER" id="PTHR42923">
    <property type="entry name" value="PROTOPORPHYRINOGEN OXIDASE"/>
    <property type="match status" value="1"/>
</dbReference>
<name>A0A1J6W1L3_9BACI</name>
<protein>
    <recommendedName>
        <fullName evidence="6 11">Coproporphyrinogen III oxidase</fullName>
        <ecNumber evidence="5 11">1.3.3.15</ecNumber>
    </recommendedName>
</protein>
<dbReference type="NCBIfam" id="NF009081">
    <property type="entry name" value="PRK12416.1"/>
    <property type="match status" value="1"/>
</dbReference>
<dbReference type="EMBL" id="MINN01000074">
    <property type="protein sequence ID" value="OIU72014.1"/>
    <property type="molecule type" value="Genomic_DNA"/>
</dbReference>
<dbReference type="RefSeq" id="WP_071617678.1">
    <property type="nucleotide sequence ID" value="NZ_MINN01000074.1"/>
</dbReference>
<dbReference type="InterPro" id="IPR004572">
    <property type="entry name" value="Protoporphyrinogen_oxidase"/>
</dbReference>
<dbReference type="InterPro" id="IPR036188">
    <property type="entry name" value="FAD/NAD-bd_sf"/>
</dbReference>
<dbReference type="GO" id="GO:0006783">
    <property type="term" value="P:heme biosynthetic process"/>
    <property type="evidence" value="ECO:0007669"/>
    <property type="project" value="UniProtKB-UniRule"/>
</dbReference>
<dbReference type="SUPFAM" id="SSF51905">
    <property type="entry name" value="FAD/NAD(P)-binding domain"/>
    <property type="match status" value="1"/>
</dbReference>
<evidence type="ECO:0000313" key="14">
    <source>
        <dbReference type="Proteomes" id="UP000182062"/>
    </source>
</evidence>
<comment type="function">
    <text evidence="11">Involved in coproporphyrin-dependent heme b biosynthesis. Catalyzes the oxidation of coproporphyrinogen III to coproporphyrin III.</text>
</comment>
<accession>A0A1J6W1L3</accession>
<evidence type="ECO:0000256" key="3">
    <source>
        <dbReference type="ARBA" id="ARBA00004744"/>
    </source>
</evidence>
<dbReference type="InterPro" id="IPR050464">
    <property type="entry name" value="Zeta_carotene_desat/Oxidored"/>
</dbReference>
<evidence type="ECO:0000256" key="10">
    <source>
        <dbReference type="ARBA" id="ARBA00023133"/>
    </source>
</evidence>
<evidence type="ECO:0000256" key="11">
    <source>
        <dbReference type="RuleBase" id="RU364052"/>
    </source>
</evidence>
<evidence type="ECO:0000256" key="5">
    <source>
        <dbReference type="ARBA" id="ARBA00012402"/>
    </source>
</evidence>
<proteinExistence type="inferred from homology"/>
<keyword evidence="8 11" id="KW-0274">FAD</keyword>
<evidence type="ECO:0000313" key="13">
    <source>
        <dbReference type="EMBL" id="OIU72014.1"/>
    </source>
</evidence>
<dbReference type="InterPro" id="IPR002937">
    <property type="entry name" value="Amino_oxidase"/>
</dbReference>
<keyword evidence="14" id="KW-1185">Reference proteome</keyword>
<keyword evidence="10 11" id="KW-0350">Heme biosynthesis</keyword>
<comment type="similarity">
    <text evidence="4 11">Belongs to the protoporphyrinogen/coproporphyrinogen oxidase family. Coproporphyrinogen III oxidase subfamily.</text>
</comment>
<keyword evidence="11" id="KW-0963">Cytoplasm</keyword>
<dbReference type="SUPFAM" id="SSF54373">
    <property type="entry name" value="FAD-linked reductases, C-terminal domain"/>
    <property type="match status" value="1"/>
</dbReference>
<evidence type="ECO:0000256" key="8">
    <source>
        <dbReference type="ARBA" id="ARBA00022827"/>
    </source>
</evidence>
<keyword evidence="9 11" id="KW-0560">Oxidoreductase</keyword>
<evidence type="ECO:0000256" key="2">
    <source>
        <dbReference type="ARBA" id="ARBA00001974"/>
    </source>
</evidence>
<dbReference type="Pfam" id="PF01593">
    <property type="entry name" value="Amino_oxidase"/>
    <property type="match status" value="1"/>
</dbReference>
<dbReference type="NCBIfam" id="TIGR00562">
    <property type="entry name" value="proto_IX_ox"/>
    <property type="match status" value="1"/>
</dbReference>
<evidence type="ECO:0000256" key="9">
    <source>
        <dbReference type="ARBA" id="ARBA00023002"/>
    </source>
</evidence>
<comment type="catalytic activity">
    <reaction evidence="1">
        <text>coproporphyrinogen III + 3 O2 = coproporphyrin III + 3 H2O2</text>
        <dbReference type="Rhea" id="RHEA:43436"/>
        <dbReference type="ChEBI" id="CHEBI:15379"/>
        <dbReference type="ChEBI" id="CHEBI:16240"/>
        <dbReference type="ChEBI" id="CHEBI:57309"/>
        <dbReference type="ChEBI" id="CHEBI:131725"/>
        <dbReference type="EC" id="1.3.3.15"/>
    </reaction>
    <physiologicalReaction direction="left-to-right" evidence="1">
        <dbReference type="Rhea" id="RHEA:43437"/>
    </physiologicalReaction>
</comment>